<evidence type="ECO:0000256" key="6">
    <source>
        <dbReference type="ARBA" id="ARBA00022723"/>
    </source>
</evidence>
<comment type="subunit">
    <text evidence="9">Heterodimer of FTA and FTB.</text>
</comment>
<dbReference type="PANTHER" id="PTHR11774:SF6">
    <property type="entry name" value="PROTEIN FARNESYLTRANSFERASE SUBUNIT BETA"/>
    <property type="match status" value="1"/>
</dbReference>
<comment type="catalytic activity">
    <reaction evidence="9">
        <text>L-cysteinyl-[protein] + (2E,6E)-farnesyl diphosphate = S-(2E,6E)-farnesyl-L-cysteinyl-[protein] + diphosphate</text>
        <dbReference type="Rhea" id="RHEA:13345"/>
        <dbReference type="Rhea" id="RHEA-COMP:10131"/>
        <dbReference type="Rhea" id="RHEA-COMP:11535"/>
        <dbReference type="ChEBI" id="CHEBI:29950"/>
        <dbReference type="ChEBI" id="CHEBI:33019"/>
        <dbReference type="ChEBI" id="CHEBI:86019"/>
        <dbReference type="ChEBI" id="CHEBI:175763"/>
    </reaction>
</comment>
<sequence length="467" mass="51352">MESFPSLTVSQRDQLSVEQQVFNIYKSFYNMPPSSQSFMLELQRENHVEFLTKGLKQLGPSFCVLDANRPWICYWILHSIALMDEFLDPELEDNTIDFLSRCQDPNGGYGGGPGQMPHLATTYAAVNSLVTLGGDQALSSINREKLYTFLRQMKDPSGGFRMHDGGEIDVRACYTAISVASLLNILDDNLVQNVGNYILSCQTYEGGIAGEPGSEAHGGYTFCGLAAMILINEVDRLDLSSLIDWVVFRQGVEGGFQGRTNKLVDGCYSFWQGGVFALLKRLHATKGEQPVLLGDEEDNGAQSPQTDGEVSGAESLQTVAALDVAGGEGLNEKLSQGGSHSASVVCDQHDTSCRVNVDNIDNSSSMRQAKMKPLFNSLALQQYILLCSQELDGGLRDKPGKSRDHYHTCYCLSGLSVCQHSWSEDEDSPPLPSAVLGPYSNLLEPIHPLYNVVLDRYQEAHEFFTRS</sequence>
<evidence type="ECO:0000313" key="12">
    <source>
        <dbReference type="Proteomes" id="UP000515121"/>
    </source>
</evidence>
<evidence type="ECO:0000256" key="10">
    <source>
        <dbReference type="SAM" id="MobiDB-lite"/>
    </source>
</evidence>
<feature type="region of interest" description="Disordered" evidence="10">
    <location>
        <begin position="291"/>
        <end position="312"/>
    </location>
</feature>
<comment type="similarity">
    <text evidence="1 9">Belongs to the protein prenyltransferase subunit beta family.</text>
</comment>
<evidence type="ECO:0000256" key="2">
    <source>
        <dbReference type="ARBA" id="ARBA00012702"/>
    </source>
</evidence>
<dbReference type="GO" id="GO:0005965">
    <property type="term" value="C:protein farnesyltransferase complex"/>
    <property type="evidence" value="ECO:0007669"/>
    <property type="project" value="UniProtKB-UniRule"/>
</dbReference>
<evidence type="ECO:0000256" key="5">
    <source>
        <dbReference type="ARBA" id="ARBA00022679"/>
    </source>
</evidence>
<dbReference type="InterPro" id="IPR001330">
    <property type="entry name" value="Prenyltrans"/>
</dbReference>
<dbReference type="GO" id="GO:0004660">
    <property type="term" value="F:protein farnesyltransferase activity"/>
    <property type="evidence" value="ECO:0007669"/>
    <property type="project" value="UniProtKB-UniRule"/>
</dbReference>
<keyword evidence="8 9" id="KW-0862">Zinc</keyword>
<evidence type="ECO:0000256" key="3">
    <source>
        <dbReference type="ARBA" id="ARBA00015798"/>
    </source>
</evidence>
<dbReference type="GO" id="GO:0008270">
    <property type="term" value="F:zinc ion binding"/>
    <property type="evidence" value="ECO:0007669"/>
    <property type="project" value="UniProtKB-UniRule"/>
</dbReference>
<keyword evidence="4 9" id="KW-0637">Prenyltransferase</keyword>
<evidence type="ECO:0000259" key="11">
    <source>
        <dbReference type="Pfam" id="PF00432"/>
    </source>
</evidence>
<evidence type="ECO:0000256" key="8">
    <source>
        <dbReference type="ARBA" id="ARBA00022833"/>
    </source>
</evidence>
<dbReference type="InterPro" id="IPR026872">
    <property type="entry name" value="FTB"/>
</dbReference>
<accession>A0A6P6BBG2</accession>
<comment type="function">
    <text evidence="9">Catalyzes the transfer of a farnesyl moiety from farnesyl diphosphate to a cysteine at the fourth position from the C-terminus of several proteins. The beta subunit is responsible for peptide-binding.</text>
</comment>
<dbReference type="OrthoDB" id="10261146at2759"/>
<organism evidence="12 13">
    <name type="scientific">Durio zibethinus</name>
    <name type="common">Durian</name>
    <dbReference type="NCBI Taxonomy" id="66656"/>
    <lineage>
        <taxon>Eukaryota</taxon>
        <taxon>Viridiplantae</taxon>
        <taxon>Streptophyta</taxon>
        <taxon>Embryophyta</taxon>
        <taxon>Tracheophyta</taxon>
        <taxon>Spermatophyta</taxon>
        <taxon>Magnoliopsida</taxon>
        <taxon>eudicotyledons</taxon>
        <taxon>Gunneridae</taxon>
        <taxon>Pentapetalae</taxon>
        <taxon>rosids</taxon>
        <taxon>malvids</taxon>
        <taxon>Malvales</taxon>
        <taxon>Malvaceae</taxon>
        <taxon>Helicteroideae</taxon>
        <taxon>Durio</taxon>
    </lineage>
</organism>
<feature type="domain" description="Prenyltransferase alpha-alpha toroid" evidence="11">
    <location>
        <begin position="42"/>
        <end position="452"/>
    </location>
</feature>
<dbReference type="GO" id="GO:0097354">
    <property type="term" value="P:prenylation"/>
    <property type="evidence" value="ECO:0007669"/>
    <property type="project" value="UniProtKB-UniRule"/>
</dbReference>
<dbReference type="SUPFAM" id="SSF48239">
    <property type="entry name" value="Terpenoid cyclases/Protein prenyltransferases"/>
    <property type="match status" value="1"/>
</dbReference>
<dbReference type="InterPro" id="IPR045089">
    <property type="entry name" value="PGGT1B-like"/>
</dbReference>
<gene>
    <name evidence="13" type="primary">LOC111316638</name>
</gene>
<evidence type="ECO:0000313" key="13">
    <source>
        <dbReference type="RefSeq" id="XP_022774415.1"/>
    </source>
</evidence>
<dbReference type="AlphaFoldDB" id="A0A6P6BBG2"/>
<protein>
    <recommendedName>
        <fullName evidence="3 9">Protein farnesyltransferase subunit beta</fullName>
        <shortName evidence="9">FTase-beta</shortName>
        <ecNumber evidence="2 9">2.5.1.58</ecNumber>
    </recommendedName>
</protein>
<keyword evidence="12" id="KW-1185">Reference proteome</keyword>
<dbReference type="CDD" id="cd02893">
    <property type="entry name" value="FTase"/>
    <property type="match status" value="1"/>
</dbReference>
<dbReference type="EC" id="2.5.1.58" evidence="2 9"/>
<dbReference type="InterPro" id="IPR008930">
    <property type="entry name" value="Terpenoid_cyclase/PrenylTrfase"/>
</dbReference>
<dbReference type="RefSeq" id="XP_022774415.1">
    <property type="nucleotide sequence ID" value="XM_022918680.1"/>
</dbReference>
<keyword evidence="7" id="KW-0677">Repeat</keyword>
<dbReference type="GeneID" id="111316638"/>
<evidence type="ECO:0000256" key="4">
    <source>
        <dbReference type="ARBA" id="ARBA00022602"/>
    </source>
</evidence>
<dbReference type="PANTHER" id="PTHR11774">
    <property type="entry name" value="GERANYLGERANYL TRANSFERASE TYPE BETA SUBUNIT"/>
    <property type="match status" value="1"/>
</dbReference>
<dbReference type="Gene3D" id="1.50.10.20">
    <property type="match status" value="1"/>
</dbReference>
<name>A0A6P6BBG2_DURZI</name>
<evidence type="ECO:0000256" key="7">
    <source>
        <dbReference type="ARBA" id="ARBA00022737"/>
    </source>
</evidence>
<evidence type="ECO:0000256" key="9">
    <source>
        <dbReference type="RuleBase" id="RU365056"/>
    </source>
</evidence>
<dbReference type="Proteomes" id="UP000515121">
    <property type="component" value="Unplaced"/>
</dbReference>
<reference evidence="13" key="1">
    <citation type="submission" date="2025-08" db="UniProtKB">
        <authorList>
            <consortium name="RefSeq"/>
        </authorList>
    </citation>
    <scope>IDENTIFICATION</scope>
    <source>
        <tissue evidence="13">Fruit stalk</tissue>
    </source>
</reference>
<dbReference type="Pfam" id="PF00432">
    <property type="entry name" value="Prenyltrans"/>
    <property type="match status" value="1"/>
</dbReference>
<keyword evidence="5 9" id="KW-0808">Transferase</keyword>
<proteinExistence type="inferred from homology"/>
<feature type="compositionally biased region" description="Polar residues" evidence="10">
    <location>
        <begin position="300"/>
        <end position="312"/>
    </location>
</feature>
<comment type="cofactor">
    <cofactor evidence="9">
        <name>Zn(2+)</name>
        <dbReference type="ChEBI" id="CHEBI:29105"/>
    </cofactor>
    <text evidence="9">Binds 1 zinc ion per subunit.</text>
</comment>
<dbReference type="KEGG" id="dzi:111316638"/>
<evidence type="ECO:0000256" key="1">
    <source>
        <dbReference type="ARBA" id="ARBA00010497"/>
    </source>
</evidence>
<keyword evidence="6 9" id="KW-0479">Metal-binding</keyword>